<reference evidence="2" key="1">
    <citation type="submission" date="2019-10" db="EMBL/GenBank/DDBJ databases">
        <authorList>
            <consortium name="DOE Joint Genome Institute"/>
            <person name="Kuo A."/>
            <person name="Miyauchi S."/>
            <person name="Kiss E."/>
            <person name="Drula E."/>
            <person name="Kohler A."/>
            <person name="Sanchez-Garcia M."/>
            <person name="Andreopoulos B."/>
            <person name="Barry K.W."/>
            <person name="Bonito G."/>
            <person name="Buee M."/>
            <person name="Carver A."/>
            <person name="Chen C."/>
            <person name="Cichocki N."/>
            <person name="Clum A."/>
            <person name="Culley D."/>
            <person name="Crous P.W."/>
            <person name="Fauchery L."/>
            <person name="Girlanda M."/>
            <person name="Hayes R."/>
            <person name="Keri Z."/>
            <person name="LaButti K."/>
            <person name="Lipzen A."/>
            <person name="Lombard V."/>
            <person name="Magnuson J."/>
            <person name="Maillard F."/>
            <person name="Morin E."/>
            <person name="Murat C."/>
            <person name="Nolan M."/>
            <person name="Ohm R."/>
            <person name="Pangilinan J."/>
            <person name="Pereira M."/>
            <person name="Perotto S."/>
            <person name="Peter M."/>
            <person name="Riley R."/>
            <person name="Sitrit Y."/>
            <person name="Stielow B."/>
            <person name="Szollosi G."/>
            <person name="Zifcakova L."/>
            <person name="Stursova M."/>
            <person name="Spatafora J.W."/>
            <person name="Tedersoo L."/>
            <person name="Vaario L.-M."/>
            <person name="Yamada A."/>
            <person name="Yan M."/>
            <person name="Wang P."/>
            <person name="Xu J."/>
            <person name="Bruns T."/>
            <person name="Baldrian P."/>
            <person name="Vilgalys R."/>
            <person name="Henrissat B."/>
            <person name="Grigoriev I.V."/>
            <person name="Hibbett D."/>
            <person name="Nagy L.G."/>
            <person name="Martin F.M."/>
        </authorList>
    </citation>
    <scope>NUCLEOTIDE SEQUENCE</scope>
    <source>
        <strain evidence="2">BED1</strain>
    </source>
</reference>
<evidence type="ECO:0000313" key="2">
    <source>
        <dbReference type="EMBL" id="KAF8436291.1"/>
    </source>
</evidence>
<keyword evidence="3" id="KW-1185">Reference proteome</keyword>
<evidence type="ECO:0008006" key="4">
    <source>
        <dbReference type="Google" id="ProtNLM"/>
    </source>
</evidence>
<gene>
    <name evidence="2" type="ORF">L210DRAFT_2476838</name>
</gene>
<evidence type="ECO:0000313" key="3">
    <source>
        <dbReference type="Proteomes" id="UP001194468"/>
    </source>
</evidence>
<protein>
    <recommendedName>
        <fullName evidence="4">Secreted protein</fullName>
    </recommendedName>
</protein>
<organism evidence="2 3">
    <name type="scientific">Boletus edulis BED1</name>
    <dbReference type="NCBI Taxonomy" id="1328754"/>
    <lineage>
        <taxon>Eukaryota</taxon>
        <taxon>Fungi</taxon>
        <taxon>Dikarya</taxon>
        <taxon>Basidiomycota</taxon>
        <taxon>Agaricomycotina</taxon>
        <taxon>Agaricomycetes</taxon>
        <taxon>Agaricomycetidae</taxon>
        <taxon>Boletales</taxon>
        <taxon>Boletineae</taxon>
        <taxon>Boletaceae</taxon>
        <taxon>Boletoideae</taxon>
        <taxon>Boletus</taxon>
    </lineage>
</organism>
<accession>A0AAD4BPD9</accession>
<dbReference type="Proteomes" id="UP001194468">
    <property type="component" value="Unassembled WGS sequence"/>
</dbReference>
<proteinExistence type="predicted"/>
<feature type="signal peptide" evidence="1">
    <location>
        <begin position="1"/>
        <end position="28"/>
    </location>
</feature>
<comment type="caution">
    <text evidence="2">The sequence shown here is derived from an EMBL/GenBank/DDBJ whole genome shotgun (WGS) entry which is preliminary data.</text>
</comment>
<dbReference type="EMBL" id="WHUW01000022">
    <property type="protein sequence ID" value="KAF8436291.1"/>
    <property type="molecule type" value="Genomic_DNA"/>
</dbReference>
<reference evidence="2" key="2">
    <citation type="journal article" date="2020" name="Nat. Commun.">
        <title>Large-scale genome sequencing of mycorrhizal fungi provides insights into the early evolution of symbiotic traits.</title>
        <authorList>
            <person name="Miyauchi S."/>
            <person name="Kiss E."/>
            <person name="Kuo A."/>
            <person name="Drula E."/>
            <person name="Kohler A."/>
            <person name="Sanchez-Garcia M."/>
            <person name="Morin E."/>
            <person name="Andreopoulos B."/>
            <person name="Barry K.W."/>
            <person name="Bonito G."/>
            <person name="Buee M."/>
            <person name="Carver A."/>
            <person name="Chen C."/>
            <person name="Cichocki N."/>
            <person name="Clum A."/>
            <person name="Culley D."/>
            <person name="Crous P.W."/>
            <person name="Fauchery L."/>
            <person name="Girlanda M."/>
            <person name="Hayes R.D."/>
            <person name="Keri Z."/>
            <person name="LaButti K."/>
            <person name="Lipzen A."/>
            <person name="Lombard V."/>
            <person name="Magnuson J."/>
            <person name="Maillard F."/>
            <person name="Murat C."/>
            <person name="Nolan M."/>
            <person name="Ohm R.A."/>
            <person name="Pangilinan J."/>
            <person name="Pereira M.F."/>
            <person name="Perotto S."/>
            <person name="Peter M."/>
            <person name="Pfister S."/>
            <person name="Riley R."/>
            <person name="Sitrit Y."/>
            <person name="Stielow J.B."/>
            <person name="Szollosi G."/>
            <person name="Zifcakova L."/>
            <person name="Stursova M."/>
            <person name="Spatafora J.W."/>
            <person name="Tedersoo L."/>
            <person name="Vaario L.M."/>
            <person name="Yamada A."/>
            <person name="Yan M."/>
            <person name="Wang P."/>
            <person name="Xu J."/>
            <person name="Bruns T."/>
            <person name="Baldrian P."/>
            <person name="Vilgalys R."/>
            <person name="Dunand C."/>
            <person name="Henrissat B."/>
            <person name="Grigoriev I.V."/>
            <person name="Hibbett D."/>
            <person name="Nagy L.G."/>
            <person name="Martin F.M."/>
        </authorList>
    </citation>
    <scope>NUCLEOTIDE SEQUENCE</scope>
    <source>
        <strain evidence="2">BED1</strain>
    </source>
</reference>
<name>A0AAD4BPD9_BOLED</name>
<sequence>MHQRPVRDRFLNLILRLVAILSVDVARGCSVRSRVVLTFGFCSPGAVHVRLTYVYAMGCTRHYVCHGRSSRERGLSRYQGISTYRASIRGTLYPLQVYLSDSCVIRLASYSISSCSVLFAFVTIVQIGKTPSIYPDKQFRIAKDRGHAESRGSIHVRKPYRMTAA</sequence>
<dbReference type="AlphaFoldDB" id="A0AAD4BPD9"/>
<keyword evidence="1" id="KW-0732">Signal</keyword>
<feature type="chain" id="PRO_5041956199" description="Secreted protein" evidence="1">
    <location>
        <begin position="29"/>
        <end position="165"/>
    </location>
</feature>
<evidence type="ECO:0000256" key="1">
    <source>
        <dbReference type="SAM" id="SignalP"/>
    </source>
</evidence>